<dbReference type="EMBL" id="JALGCL010000002">
    <property type="protein sequence ID" value="MCJ0825679.1"/>
    <property type="molecule type" value="Genomic_DNA"/>
</dbReference>
<dbReference type="Pfam" id="PF04348">
    <property type="entry name" value="LppC"/>
    <property type="match status" value="1"/>
</dbReference>
<dbReference type="CDD" id="cd06339">
    <property type="entry name" value="PBP1_YraM_LppC_lipoprotein-like"/>
    <property type="match status" value="1"/>
</dbReference>
<reference evidence="3 4" key="1">
    <citation type="submission" date="2022-03" db="EMBL/GenBank/DDBJ databases">
        <title>Luteimonas soily sp. nov., a novel bacterium isolated from the soil.</title>
        <authorList>
            <person name="Zhang X."/>
        </authorList>
    </citation>
    <scope>NUCLEOTIDE SEQUENCE [LARGE SCALE GENOMIC DNA]</scope>
    <source>
        <strain evidence="3 4">50</strain>
    </source>
</reference>
<dbReference type="PANTHER" id="PTHR38038">
    <property type="entry name" value="PENICILLIN-BINDING PROTEIN ACTIVATOR LPOA"/>
    <property type="match status" value="1"/>
</dbReference>
<protein>
    <submittedName>
        <fullName evidence="3">Penicillin-binding protein activator</fullName>
    </submittedName>
</protein>
<dbReference type="InterPro" id="IPR007443">
    <property type="entry name" value="LpoA"/>
</dbReference>
<name>A0ABT0A3X6_9GAMM</name>
<keyword evidence="4" id="KW-1185">Reference proteome</keyword>
<dbReference type="RefSeq" id="WP_243320436.1">
    <property type="nucleotide sequence ID" value="NZ_JALGCL010000002.1"/>
</dbReference>
<comment type="caution">
    <text evidence="3">The sequence shown here is derived from an EMBL/GenBank/DDBJ whole genome shotgun (WGS) entry which is preliminary data.</text>
</comment>
<evidence type="ECO:0000256" key="1">
    <source>
        <dbReference type="ARBA" id="ARBA00023136"/>
    </source>
</evidence>
<evidence type="ECO:0000256" key="2">
    <source>
        <dbReference type="SAM" id="SignalP"/>
    </source>
</evidence>
<gene>
    <name evidence="3" type="ORF">MQC88_06870</name>
</gene>
<accession>A0ABT0A3X6</accession>
<keyword evidence="2" id="KW-0732">Signal</keyword>
<dbReference type="Proteomes" id="UP001165423">
    <property type="component" value="Unassembled WGS sequence"/>
</dbReference>
<proteinExistence type="predicted"/>
<evidence type="ECO:0000313" key="4">
    <source>
        <dbReference type="Proteomes" id="UP001165423"/>
    </source>
</evidence>
<dbReference type="InterPro" id="IPR028082">
    <property type="entry name" value="Peripla_BP_I"/>
</dbReference>
<keyword evidence="1" id="KW-0472">Membrane</keyword>
<dbReference type="PANTHER" id="PTHR38038:SF1">
    <property type="entry name" value="PENICILLIN-BINDING PROTEIN ACTIVATOR LPOA"/>
    <property type="match status" value="1"/>
</dbReference>
<organism evidence="3 4">
    <name type="scientific">Cognatiluteimonas sedimenti</name>
    <dbReference type="NCBI Taxonomy" id="2927791"/>
    <lineage>
        <taxon>Bacteria</taxon>
        <taxon>Pseudomonadati</taxon>
        <taxon>Pseudomonadota</taxon>
        <taxon>Gammaproteobacteria</taxon>
        <taxon>Lysobacterales</taxon>
        <taxon>Lysobacteraceae</taxon>
        <taxon>Cognatiluteimonas</taxon>
    </lineage>
</organism>
<sequence>MSWNRKDAGWARLLLALLLALSAAGCATTQVVTRPSAAPRLAPAFAEAAALARNHAALAGQARVDNGIRIERLLAGIDDATLARDAAALPAGDPLYDFVGRALLNRGLPLPRPFDRGGNWRFDAGNRPPADSDGYRPPMQLGVLLPLSGSLSTAAGPVRDGLLAGYYAEQRRRPDIAFYDTADTAGGTLAAYDKAVAAGADYVLGPLGRDEVDTLFRSGRLTVPVLALNRGNMPPPPGSASFSLAPEDDGSAAAEYLIARKAPRVLVLADGDDGTRRAVAAFREQLQARGGTVVAEIGITSEPGDLAPALATAVQKDGGVDAVFLALKPAQARALAPQLVLAGLGGKLRVATSQLASASSELTKDHALDGIAFPSEAWAVRNVTGLPSAASAASQLPNARGGAAKLFAFGYDAWLLTAYLERLANDANGKVEGATGTLRIDGFGNVVRTPAWSTYSGATAVPLGNAGG</sequence>
<feature type="chain" id="PRO_5046545853" evidence="2">
    <location>
        <begin position="28"/>
        <end position="468"/>
    </location>
</feature>
<dbReference type="Gene3D" id="3.40.50.2300">
    <property type="match status" value="2"/>
</dbReference>
<dbReference type="PROSITE" id="PS51257">
    <property type="entry name" value="PROKAR_LIPOPROTEIN"/>
    <property type="match status" value="1"/>
</dbReference>
<feature type="signal peptide" evidence="2">
    <location>
        <begin position="1"/>
        <end position="27"/>
    </location>
</feature>
<dbReference type="SUPFAM" id="SSF53822">
    <property type="entry name" value="Periplasmic binding protein-like I"/>
    <property type="match status" value="1"/>
</dbReference>
<evidence type="ECO:0000313" key="3">
    <source>
        <dbReference type="EMBL" id="MCJ0825679.1"/>
    </source>
</evidence>